<reference evidence="1" key="2">
    <citation type="submission" date="2016-06" db="EMBL/GenBank/DDBJ databases">
        <title>The genome of a short-lived fish provides insights into sex chromosome evolution and the genetic control of aging.</title>
        <authorList>
            <person name="Reichwald K."/>
            <person name="Felder M."/>
            <person name="Petzold A."/>
            <person name="Koch P."/>
            <person name="Groth M."/>
            <person name="Platzer M."/>
        </authorList>
    </citation>
    <scope>NUCLEOTIDE SEQUENCE</scope>
    <source>
        <tissue evidence="1">Brain</tissue>
    </source>
</reference>
<gene>
    <name evidence="1" type="primary">Nfu_g_1_024804</name>
</gene>
<proteinExistence type="predicted"/>
<accession>A0A1A8DJU0</accession>
<protein>
    <submittedName>
        <fullName evidence="1">Uncharacterized protein</fullName>
    </submittedName>
</protein>
<feature type="non-terminal residue" evidence="1">
    <location>
        <position position="1"/>
    </location>
</feature>
<dbReference type="AlphaFoldDB" id="A0A1A8DJU0"/>
<feature type="non-terminal residue" evidence="1">
    <location>
        <position position="34"/>
    </location>
</feature>
<organism evidence="1">
    <name type="scientific">Nothobranchius kadleci</name>
    <name type="common">African annual killifish</name>
    <dbReference type="NCBI Taxonomy" id="1051664"/>
    <lineage>
        <taxon>Eukaryota</taxon>
        <taxon>Metazoa</taxon>
        <taxon>Chordata</taxon>
        <taxon>Craniata</taxon>
        <taxon>Vertebrata</taxon>
        <taxon>Euteleostomi</taxon>
        <taxon>Actinopterygii</taxon>
        <taxon>Neopterygii</taxon>
        <taxon>Teleostei</taxon>
        <taxon>Neoteleostei</taxon>
        <taxon>Acanthomorphata</taxon>
        <taxon>Ovalentaria</taxon>
        <taxon>Atherinomorphae</taxon>
        <taxon>Cyprinodontiformes</taxon>
        <taxon>Nothobranchiidae</taxon>
        <taxon>Nothobranchius</taxon>
    </lineage>
</organism>
<name>A0A1A8DJU0_NOTKA</name>
<sequence>RPICSLLLQKKDYEARLYSALNQNGQNLWILMNV</sequence>
<evidence type="ECO:0000313" key="1">
    <source>
        <dbReference type="EMBL" id="SBQ33516.1"/>
    </source>
</evidence>
<reference evidence="1" key="1">
    <citation type="submission" date="2016-05" db="EMBL/GenBank/DDBJ databases">
        <authorList>
            <person name="Lavstsen T."/>
            <person name="Jespersen J.S."/>
        </authorList>
    </citation>
    <scope>NUCLEOTIDE SEQUENCE</scope>
    <source>
        <tissue evidence="1">Brain</tissue>
    </source>
</reference>
<dbReference type="EMBL" id="HAEA01005036">
    <property type="protein sequence ID" value="SBQ33516.1"/>
    <property type="molecule type" value="Transcribed_RNA"/>
</dbReference>